<evidence type="ECO:0000313" key="1">
    <source>
        <dbReference type="EMBL" id="KAK7951418.1"/>
    </source>
</evidence>
<gene>
    <name evidence="1" type="ORF">PG986_007146</name>
</gene>
<sequence length="66" mass="7488">MAPYKKKAMAARWFRVGSSPVLPKPVKYFSDNQELSLAQAPFPVFIYYYSSAAERLRRTQSIPSSG</sequence>
<protein>
    <submittedName>
        <fullName evidence="1">Uncharacterized protein</fullName>
    </submittedName>
</protein>
<dbReference type="GeneID" id="92076430"/>
<comment type="caution">
    <text evidence="1">The sequence shown here is derived from an EMBL/GenBank/DDBJ whole genome shotgun (WGS) entry which is preliminary data.</text>
</comment>
<keyword evidence="2" id="KW-1185">Reference proteome</keyword>
<proteinExistence type="predicted"/>
<evidence type="ECO:0000313" key="2">
    <source>
        <dbReference type="Proteomes" id="UP001391051"/>
    </source>
</evidence>
<dbReference type="RefSeq" id="XP_066699480.1">
    <property type="nucleotide sequence ID" value="XM_066843368.1"/>
</dbReference>
<reference evidence="1 2" key="1">
    <citation type="submission" date="2023-01" db="EMBL/GenBank/DDBJ databases">
        <title>Analysis of 21 Apiospora genomes using comparative genomics revels a genus with tremendous synthesis potential of carbohydrate active enzymes and secondary metabolites.</title>
        <authorList>
            <person name="Sorensen T."/>
        </authorList>
    </citation>
    <scope>NUCLEOTIDE SEQUENCE [LARGE SCALE GENOMIC DNA]</scope>
    <source>
        <strain evidence="1 2">CBS 24483</strain>
    </source>
</reference>
<accession>A0ABR1QBS7</accession>
<dbReference type="Proteomes" id="UP001391051">
    <property type="component" value="Unassembled WGS sequence"/>
</dbReference>
<organism evidence="1 2">
    <name type="scientific">Apiospora aurea</name>
    <dbReference type="NCBI Taxonomy" id="335848"/>
    <lineage>
        <taxon>Eukaryota</taxon>
        <taxon>Fungi</taxon>
        <taxon>Dikarya</taxon>
        <taxon>Ascomycota</taxon>
        <taxon>Pezizomycotina</taxon>
        <taxon>Sordariomycetes</taxon>
        <taxon>Xylariomycetidae</taxon>
        <taxon>Amphisphaeriales</taxon>
        <taxon>Apiosporaceae</taxon>
        <taxon>Apiospora</taxon>
    </lineage>
</organism>
<dbReference type="EMBL" id="JAQQWE010000005">
    <property type="protein sequence ID" value="KAK7951418.1"/>
    <property type="molecule type" value="Genomic_DNA"/>
</dbReference>
<name>A0ABR1QBS7_9PEZI</name>